<name>A0A7H9BM78_9NEIS</name>
<evidence type="ECO:0000313" key="2">
    <source>
        <dbReference type="EMBL" id="QLG89191.1"/>
    </source>
</evidence>
<dbReference type="EMBL" id="CP058627">
    <property type="protein sequence ID" value="QLG89191.1"/>
    <property type="molecule type" value="Genomic_DNA"/>
</dbReference>
<sequence>MKINLYLALIAIPQAVISFVLLAMLALTSASSQADTNMRCGNKIIGINSSQSTVRARCGEPAEMNQYSEPVKYRNHRGLWVADPNQPTKTVTEWVYNFGPDKLMMRVKFVNGSLVDVQTLGYGD</sequence>
<feature type="chain" id="PRO_5028813224" evidence="1">
    <location>
        <begin position="35"/>
        <end position="124"/>
    </location>
</feature>
<keyword evidence="1" id="KW-0732">Signal</keyword>
<dbReference type="RefSeq" id="WP_179355687.1">
    <property type="nucleotide sequence ID" value="NZ_CP058627.1"/>
</dbReference>
<reference evidence="2 3" key="1">
    <citation type="submission" date="2020-07" db="EMBL/GenBank/DDBJ databases">
        <title>Complete genome sequence of Chitinibacter sp. 2T18.</title>
        <authorList>
            <person name="Bae J.-W."/>
            <person name="Choi J.-W."/>
        </authorList>
    </citation>
    <scope>NUCLEOTIDE SEQUENCE [LARGE SCALE GENOMIC DNA]</scope>
    <source>
        <strain evidence="2 3">2T18</strain>
    </source>
</reference>
<dbReference type="Proteomes" id="UP000509597">
    <property type="component" value="Chromosome"/>
</dbReference>
<gene>
    <name evidence="2" type="ORF">HQ393_13585</name>
</gene>
<proteinExistence type="predicted"/>
<organism evidence="2 3">
    <name type="scientific">Chitinibacter bivalviorum</name>
    <dbReference type="NCBI Taxonomy" id="2739434"/>
    <lineage>
        <taxon>Bacteria</taxon>
        <taxon>Pseudomonadati</taxon>
        <taxon>Pseudomonadota</taxon>
        <taxon>Betaproteobacteria</taxon>
        <taxon>Neisseriales</taxon>
        <taxon>Chitinibacteraceae</taxon>
        <taxon>Chitinibacter</taxon>
    </lineage>
</organism>
<evidence type="ECO:0000256" key="1">
    <source>
        <dbReference type="SAM" id="SignalP"/>
    </source>
</evidence>
<dbReference type="InterPro" id="IPR021268">
    <property type="entry name" value="DUF2845"/>
</dbReference>
<protein>
    <submittedName>
        <fullName evidence="2">DUF2845 domain-containing protein</fullName>
    </submittedName>
</protein>
<dbReference type="AlphaFoldDB" id="A0A7H9BM78"/>
<accession>A0A7H9BM78</accession>
<keyword evidence="3" id="KW-1185">Reference proteome</keyword>
<dbReference type="KEGG" id="chiz:HQ393_13585"/>
<evidence type="ECO:0000313" key="3">
    <source>
        <dbReference type="Proteomes" id="UP000509597"/>
    </source>
</evidence>
<feature type="signal peptide" evidence="1">
    <location>
        <begin position="1"/>
        <end position="34"/>
    </location>
</feature>
<dbReference type="Pfam" id="PF11006">
    <property type="entry name" value="DUF2845"/>
    <property type="match status" value="1"/>
</dbReference>